<evidence type="ECO:0000256" key="9">
    <source>
        <dbReference type="ARBA" id="ARBA00023049"/>
    </source>
</evidence>
<feature type="domain" description="PDZ" evidence="12">
    <location>
        <begin position="212"/>
        <end position="281"/>
    </location>
</feature>
<keyword evidence="5 11" id="KW-0812">Transmembrane</keyword>
<dbReference type="InterPro" id="IPR001478">
    <property type="entry name" value="PDZ"/>
</dbReference>
<dbReference type="PANTHER" id="PTHR42837:SF2">
    <property type="entry name" value="MEMBRANE METALLOPROTEASE ARASP2, CHLOROPLASTIC-RELATED"/>
    <property type="match status" value="1"/>
</dbReference>
<keyword evidence="11" id="KW-0479">Metal-binding</keyword>
<dbReference type="RefSeq" id="WP_281263831.1">
    <property type="nucleotide sequence ID" value="NZ_LN774881.1"/>
</dbReference>
<comment type="similarity">
    <text evidence="3 11">Belongs to the peptidase M50B family.</text>
</comment>
<dbReference type="Proteomes" id="UP000242753">
    <property type="component" value="Chromosome I"/>
</dbReference>
<dbReference type="Pfam" id="PF17820">
    <property type="entry name" value="PDZ_6"/>
    <property type="match status" value="1"/>
</dbReference>
<keyword evidence="6 11" id="KW-0378">Hydrolase</keyword>
<evidence type="ECO:0000256" key="7">
    <source>
        <dbReference type="ARBA" id="ARBA00022833"/>
    </source>
</evidence>
<keyword evidence="7 11" id="KW-0862">Zinc</keyword>
<evidence type="ECO:0000313" key="14">
    <source>
        <dbReference type="Proteomes" id="UP000242753"/>
    </source>
</evidence>
<feature type="domain" description="PDZ" evidence="12">
    <location>
        <begin position="116"/>
        <end position="187"/>
    </location>
</feature>
<feature type="transmembrane region" description="Helical" evidence="11">
    <location>
        <begin position="430"/>
        <end position="447"/>
    </location>
</feature>
<evidence type="ECO:0000256" key="3">
    <source>
        <dbReference type="ARBA" id="ARBA00007931"/>
    </source>
</evidence>
<dbReference type="GO" id="GO:0046872">
    <property type="term" value="F:metal ion binding"/>
    <property type="evidence" value="ECO:0007669"/>
    <property type="project" value="UniProtKB-KW"/>
</dbReference>
<dbReference type="InterPro" id="IPR008915">
    <property type="entry name" value="Peptidase_M50"/>
</dbReference>
<evidence type="ECO:0000256" key="1">
    <source>
        <dbReference type="ARBA" id="ARBA00001947"/>
    </source>
</evidence>
<proteinExistence type="inferred from homology"/>
<name>A0A0H5BX93_9ENTR</name>
<dbReference type="InterPro" id="IPR041489">
    <property type="entry name" value="PDZ_6"/>
</dbReference>
<keyword evidence="9 11" id="KW-0482">Metalloprotease</keyword>
<evidence type="ECO:0000256" key="8">
    <source>
        <dbReference type="ARBA" id="ARBA00022989"/>
    </source>
</evidence>
<dbReference type="GO" id="GO:0004222">
    <property type="term" value="F:metalloendopeptidase activity"/>
    <property type="evidence" value="ECO:0007669"/>
    <property type="project" value="InterPro"/>
</dbReference>
<dbReference type="Pfam" id="PF02163">
    <property type="entry name" value="Peptidase_M50"/>
    <property type="match status" value="1"/>
</dbReference>
<evidence type="ECO:0000256" key="6">
    <source>
        <dbReference type="ARBA" id="ARBA00022801"/>
    </source>
</evidence>
<evidence type="ECO:0000256" key="2">
    <source>
        <dbReference type="ARBA" id="ARBA00004141"/>
    </source>
</evidence>
<dbReference type="PATRIC" id="fig|1594731.3.peg.337"/>
<dbReference type="PANTHER" id="PTHR42837">
    <property type="entry name" value="REGULATOR OF SIGMA-E PROTEASE RSEP"/>
    <property type="match status" value="1"/>
</dbReference>
<keyword evidence="8 11" id="KW-1133">Transmembrane helix</keyword>
<dbReference type="InterPro" id="IPR004387">
    <property type="entry name" value="Pept_M50_Zn"/>
</dbReference>
<dbReference type="GO" id="GO:0006508">
    <property type="term" value="P:proteolysis"/>
    <property type="evidence" value="ECO:0007669"/>
    <property type="project" value="UniProtKB-KW"/>
</dbReference>
<evidence type="ECO:0000256" key="5">
    <source>
        <dbReference type="ARBA" id="ARBA00022692"/>
    </source>
</evidence>
<dbReference type="AlphaFoldDB" id="A0A0H5BX93"/>
<evidence type="ECO:0000256" key="4">
    <source>
        <dbReference type="ARBA" id="ARBA00022670"/>
    </source>
</evidence>
<dbReference type="SMART" id="SM00228">
    <property type="entry name" value="PDZ"/>
    <property type="match status" value="2"/>
</dbReference>
<keyword evidence="4 13" id="KW-0645">Protease</keyword>
<feature type="transmembrane region" description="Helical" evidence="11">
    <location>
        <begin position="99"/>
        <end position="125"/>
    </location>
</feature>
<keyword evidence="10 11" id="KW-0472">Membrane</keyword>
<feature type="transmembrane region" description="Helical" evidence="11">
    <location>
        <begin position="6"/>
        <end position="25"/>
    </location>
</feature>
<dbReference type="Gene3D" id="2.30.42.10">
    <property type="match status" value="2"/>
</dbReference>
<dbReference type="InterPro" id="IPR036034">
    <property type="entry name" value="PDZ_sf"/>
</dbReference>
<keyword evidence="14" id="KW-1185">Reference proteome</keyword>
<dbReference type="EMBL" id="LN774881">
    <property type="protein sequence ID" value="CEN32289.1"/>
    <property type="molecule type" value="Genomic_DNA"/>
</dbReference>
<accession>A0A0H5BX93</accession>
<feature type="transmembrane region" description="Helical" evidence="11">
    <location>
        <begin position="401"/>
        <end position="418"/>
    </location>
</feature>
<dbReference type="NCBIfam" id="TIGR00054">
    <property type="entry name" value="RIP metalloprotease RseP"/>
    <property type="match status" value="1"/>
</dbReference>
<evidence type="ECO:0000313" key="13">
    <source>
        <dbReference type="EMBL" id="CEN32289.1"/>
    </source>
</evidence>
<dbReference type="NCBIfam" id="NF008046">
    <property type="entry name" value="PRK10779.1"/>
    <property type="match status" value="1"/>
</dbReference>
<gene>
    <name evidence="13" type="primary">rseP</name>
    <name evidence="13" type="ORF">WEOB_358</name>
</gene>
<dbReference type="KEGG" id="wca:WEOB_358"/>
<dbReference type="EC" id="3.4.24.-" evidence="11"/>
<reference evidence="14" key="1">
    <citation type="submission" date="2015-01" db="EMBL/GenBank/DDBJ databases">
        <authorList>
            <person name="Manzano-Marin A."/>
            <person name="Manzano-Marin A."/>
        </authorList>
    </citation>
    <scope>NUCLEOTIDE SEQUENCE [LARGE SCALE GENOMIC DNA]</scope>
    <source>
        <strain evidence="14">obscurior</strain>
    </source>
</reference>
<dbReference type="CDD" id="cd06163">
    <property type="entry name" value="S2P-M50_PDZ_RseP-like"/>
    <property type="match status" value="1"/>
</dbReference>
<protein>
    <recommendedName>
        <fullName evidence="11">Zinc metalloprotease</fullName>
        <ecNumber evidence="11">3.4.24.-</ecNumber>
    </recommendedName>
</protein>
<evidence type="ECO:0000256" key="10">
    <source>
        <dbReference type="ARBA" id="ARBA00023136"/>
    </source>
</evidence>
<dbReference type="STRING" id="1594731.WEOB_358"/>
<evidence type="ECO:0000259" key="12">
    <source>
        <dbReference type="SMART" id="SM00228"/>
    </source>
</evidence>
<organism evidence="13 14">
    <name type="scientific">Candidatus Westeberhardia cardiocondylae</name>
    <dbReference type="NCBI Taxonomy" id="1594731"/>
    <lineage>
        <taxon>Bacteria</taxon>
        <taxon>Pseudomonadati</taxon>
        <taxon>Pseudomonadota</taxon>
        <taxon>Gammaproteobacteria</taxon>
        <taxon>Enterobacterales</taxon>
        <taxon>Enterobacteriaceae</taxon>
        <taxon>ant endosymbionts</taxon>
        <taxon>Candidatus Westeberhardia</taxon>
    </lineage>
</organism>
<comment type="cofactor">
    <cofactor evidence="1 11">
        <name>Zn(2+)</name>
        <dbReference type="ChEBI" id="CHEBI:29105"/>
    </cofactor>
</comment>
<dbReference type="GO" id="GO:0016020">
    <property type="term" value="C:membrane"/>
    <property type="evidence" value="ECO:0007669"/>
    <property type="project" value="UniProtKB-SubCell"/>
</dbReference>
<comment type="subcellular location">
    <subcellularLocation>
        <location evidence="2">Membrane</location>
        <topology evidence="2">Multi-pass membrane protein</topology>
    </subcellularLocation>
</comment>
<sequence>MAHIFFNFFSFIITVGLLITIHELGHFITAKYYGVIIEKFSIGFGYTLWKKYDKSGTEYIIASIPLGGYVKMLDEKKNLAKTIPKNRQYFQKKKIWKRIIIIASGSIFNFLFSIFIYWMIFLIGITHYKPIIEKVIPNSTADHIGITSGMEIQYINNQKTLNWDSVYSELINTKNKENITICTTYLDKNNDTKTKKFFLHKNYIKDKKDPISSLGIIPIHQKIVPILTKIEKNSAAMKSGFKPKDKIISVNDVEIKEWKTLTDEIQNNPNTKLKITVERKGIPINLILCPESKTIYENKKIGFAGIYPTIIPIPKEYKATYSFRPISSLIHAGNETWKVMRLIFENLIKLFYNQDFILKNLGGPISIAHNAGTAIKSGLIHYLIFLSIISINLGIINLLPLPILDGGYLVFLIIESFIKKPISQKIKNTSYQISLILLITLTGIALFNDFSKFIK</sequence>
<dbReference type="SUPFAM" id="SSF50156">
    <property type="entry name" value="PDZ domain-like"/>
    <property type="match status" value="2"/>
</dbReference>
<evidence type="ECO:0000256" key="11">
    <source>
        <dbReference type="RuleBase" id="RU362031"/>
    </source>
</evidence>